<feature type="domain" description="Protein kinase" evidence="6">
    <location>
        <begin position="10"/>
        <end position="131"/>
    </location>
</feature>
<sequence length="131" mass="15577">MSQCYRVGQFIIGKKLGEGMCGKVYLAFHEKTGVKVAIKIVDKTKLMRKPEMKRKVEREIAFLKIINHRNVMQLYTVYETTRYLFLVMELLEGGELFDYIISKGRLEIEEVLVYFQQLIFAVEHFHSRHIW</sequence>
<dbReference type="PANTHER" id="PTHR24346:SF82">
    <property type="entry name" value="KP78A-RELATED"/>
    <property type="match status" value="1"/>
</dbReference>
<organism evidence="8">
    <name type="scientific">Entamoeba dispar (strain ATCC PRA-260 / SAW760)</name>
    <dbReference type="NCBI Taxonomy" id="370354"/>
    <lineage>
        <taxon>Eukaryota</taxon>
        <taxon>Amoebozoa</taxon>
        <taxon>Evosea</taxon>
        <taxon>Archamoebae</taxon>
        <taxon>Mastigamoebida</taxon>
        <taxon>Entamoebidae</taxon>
        <taxon>Entamoeba</taxon>
    </lineage>
</organism>
<keyword evidence="8" id="KW-1185">Reference proteome</keyword>
<dbReference type="SUPFAM" id="SSF56112">
    <property type="entry name" value="Protein kinase-like (PK-like)"/>
    <property type="match status" value="1"/>
</dbReference>
<dbReference type="GeneID" id="5880471"/>
<dbReference type="SMART" id="SM00220">
    <property type="entry name" value="S_TKc"/>
    <property type="match status" value="1"/>
</dbReference>
<keyword evidence="3" id="KW-0547">Nucleotide-binding</keyword>
<proteinExistence type="predicted"/>
<dbReference type="KEGG" id="edi:EDI_328860"/>
<dbReference type="PROSITE" id="PS50011">
    <property type="entry name" value="PROTEIN_KINASE_DOM"/>
    <property type="match status" value="1"/>
</dbReference>
<dbReference type="Pfam" id="PF00069">
    <property type="entry name" value="Pkinase"/>
    <property type="match status" value="1"/>
</dbReference>
<keyword evidence="2 7" id="KW-0808">Transferase</keyword>
<dbReference type="EMBL" id="DS548532">
    <property type="protein sequence ID" value="EDR28283.1"/>
    <property type="molecule type" value="Genomic_DNA"/>
</dbReference>
<dbReference type="eggNOG" id="KOG0583">
    <property type="taxonomic scope" value="Eukaryota"/>
</dbReference>
<reference evidence="8" key="1">
    <citation type="submission" date="2007-12" db="EMBL/GenBank/DDBJ databases">
        <title>Annotation of Entamoeba dispar SAW760.</title>
        <authorList>
            <person name="Lorenzi H."/>
            <person name="Inman J."/>
            <person name="Schobel S."/>
            <person name="Amedeo P."/>
            <person name="Caler E."/>
        </authorList>
    </citation>
    <scope>NUCLEOTIDE SEQUENCE [LARGE SCALE GENOMIC DNA]</scope>
    <source>
        <strain evidence="8">ATCC PRA-260 / SAW760</strain>
    </source>
</reference>
<dbReference type="PANTHER" id="PTHR24346">
    <property type="entry name" value="MAP/MICROTUBULE AFFINITY-REGULATING KINASE"/>
    <property type="match status" value="1"/>
</dbReference>
<dbReference type="Gene3D" id="3.30.200.20">
    <property type="entry name" value="Phosphorylase Kinase, domain 1"/>
    <property type="match status" value="1"/>
</dbReference>
<name>B0EB13_ENTDS</name>
<evidence type="ECO:0000313" key="7">
    <source>
        <dbReference type="EMBL" id="EDR28283.1"/>
    </source>
</evidence>
<evidence type="ECO:0000313" key="8">
    <source>
        <dbReference type="Proteomes" id="UP000008076"/>
    </source>
</evidence>
<dbReference type="EC" id="2.7.11.17" evidence="7"/>
<dbReference type="InterPro" id="IPR000719">
    <property type="entry name" value="Prot_kinase_dom"/>
</dbReference>
<accession>B0EB13</accession>
<gene>
    <name evidence="7" type="ORF">EDI_328860</name>
</gene>
<dbReference type="Proteomes" id="UP000008076">
    <property type="component" value="Unassembled WGS sequence"/>
</dbReference>
<dbReference type="GO" id="GO:0004683">
    <property type="term" value="F:calcium/calmodulin-dependent protein kinase activity"/>
    <property type="evidence" value="ECO:0007669"/>
    <property type="project" value="UniProtKB-EC"/>
</dbReference>
<evidence type="ECO:0000256" key="2">
    <source>
        <dbReference type="ARBA" id="ARBA00022679"/>
    </source>
</evidence>
<feature type="non-terminal residue" evidence="7">
    <location>
        <position position="131"/>
    </location>
</feature>
<evidence type="ECO:0000256" key="1">
    <source>
        <dbReference type="ARBA" id="ARBA00022527"/>
    </source>
</evidence>
<protein>
    <submittedName>
        <fullName evidence="7">cAMP-dependent protein kinase, gamma-catalytic subunit, putative</fullName>
        <ecNumber evidence="7">2.7.11.17</ecNumber>
    </submittedName>
</protein>
<dbReference type="Gene3D" id="1.10.510.10">
    <property type="entry name" value="Transferase(Phosphotransferase) domain 1"/>
    <property type="match status" value="1"/>
</dbReference>
<dbReference type="InterPro" id="IPR011009">
    <property type="entry name" value="Kinase-like_dom_sf"/>
</dbReference>
<dbReference type="RefSeq" id="XP_001735516.1">
    <property type="nucleotide sequence ID" value="XM_001735464.1"/>
</dbReference>
<evidence type="ECO:0000256" key="3">
    <source>
        <dbReference type="ARBA" id="ARBA00022741"/>
    </source>
</evidence>
<dbReference type="FunFam" id="3.30.200.20:FF:000003">
    <property type="entry name" value="Non-specific serine/threonine protein kinase"/>
    <property type="match status" value="1"/>
</dbReference>
<dbReference type="GO" id="GO:0005737">
    <property type="term" value="C:cytoplasm"/>
    <property type="evidence" value="ECO:0007669"/>
    <property type="project" value="TreeGrafter"/>
</dbReference>
<evidence type="ECO:0000259" key="6">
    <source>
        <dbReference type="PROSITE" id="PS50011"/>
    </source>
</evidence>
<keyword evidence="4 7" id="KW-0418">Kinase</keyword>
<evidence type="ECO:0000256" key="5">
    <source>
        <dbReference type="ARBA" id="ARBA00022840"/>
    </source>
</evidence>
<keyword evidence="1" id="KW-0723">Serine/threonine-protein kinase</keyword>
<dbReference type="OrthoDB" id="504170at2759"/>
<dbReference type="GO" id="GO:0035556">
    <property type="term" value="P:intracellular signal transduction"/>
    <property type="evidence" value="ECO:0007669"/>
    <property type="project" value="TreeGrafter"/>
</dbReference>
<dbReference type="OMA" id="EHYIIER"/>
<dbReference type="AlphaFoldDB" id="B0EB13"/>
<keyword evidence="5" id="KW-0067">ATP-binding</keyword>
<dbReference type="VEuPathDB" id="AmoebaDB:EDI_328860"/>
<dbReference type="GO" id="GO:0005524">
    <property type="term" value="F:ATP binding"/>
    <property type="evidence" value="ECO:0007669"/>
    <property type="project" value="UniProtKB-KW"/>
</dbReference>
<evidence type="ECO:0000256" key="4">
    <source>
        <dbReference type="ARBA" id="ARBA00022777"/>
    </source>
</evidence>